<evidence type="ECO:0000256" key="6">
    <source>
        <dbReference type="ARBA" id="ARBA00023239"/>
    </source>
</evidence>
<dbReference type="PANTHER" id="PTHR31559:SF0">
    <property type="entry name" value="PYRIDOXAL 5'-PHOSPHATE SYNTHASE SUBUNIT SNO1-RELATED"/>
    <property type="match status" value="1"/>
</dbReference>
<organism evidence="10 11">
    <name type="scientific">Thermoleophilum album</name>
    <dbReference type="NCBI Taxonomy" id="29539"/>
    <lineage>
        <taxon>Bacteria</taxon>
        <taxon>Bacillati</taxon>
        <taxon>Actinomycetota</taxon>
        <taxon>Thermoleophilia</taxon>
        <taxon>Thermoleophilales</taxon>
        <taxon>Thermoleophilaceae</taxon>
        <taxon>Thermoleophilum</taxon>
    </lineage>
</organism>
<dbReference type="PANTHER" id="PTHR31559">
    <property type="entry name" value="PYRIDOXAL 5'-PHOSPHATE SYNTHASE SUBUNIT SNO"/>
    <property type="match status" value="1"/>
</dbReference>
<dbReference type="GO" id="GO:0042823">
    <property type="term" value="P:pyridoxal phosphate biosynthetic process"/>
    <property type="evidence" value="ECO:0007669"/>
    <property type="project" value="InterPro"/>
</dbReference>
<evidence type="ECO:0000256" key="2">
    <source>
        <dbReference type="ARBA" id="ARBA00012918"/>
    </source>
</evidence>
<dbReference type="PROSITE" id="PS51273">
    <property type="entry name" value="GATASE_TYPE_1"/>
    <property type="match status" value="1"/>
</dbReference>
<dbReference type="InterPro" id="IPR029062">
    <property type="entry name" value="Class_I_gatase-like"/>
</dbReference>
<dbReference type="PIRSF" id="PIRSF005639">
    <property type="entry name" value="Glut_amidoT_SNO"/>
    <property type="match status" value="1"/>
</dbReference>
<dbReference type="PROSITE" id="PS51130">
    <property type="entry name" value="PDXT_SNO_2"/>
    <property type="match status" value="1"/>
</dbReference>
<feature type="binding site" evidence="9">
    <location>
        <position position="94"/>
    </location>
    <ligand>
        <name>L-glutamine</name>
        <dbReference type="ChEBI" id="CHEBI:58359"/>
    </ligand>
</feature>
<dbReference type="SUPFAM" id="SSF52317">
    <property type="entry name" value="Class I glutamine amidotransferase-like"/>
    <property type="match status" value="1"/>
</dbReference>
<sequence length="192" mass="20632">MLAIQGDFEAHARALERAGALPTLVRTRRHLEGVAALVFPGGESTTIMRGIAREGLAEPLRQLIAGGLPTLATCAGMIVLDRAHLGVLDLRCRRNAFGRQIASFECDLELSGLPGGPVRAVFIRAPWVEEAGPSVEILAEVNGHPVAVREGAVTALAFHPELTDDLRFHEQLVAQASRRSPQVGPRQEVNTQ</sequence>
<evidence type="ECO:0000256" key="5">
    <source>
        <dbReference type="ARBA" id="ARBA00022962"/>
    </source>
</evidence>
<accession>A0A1H6FVA1</accession>
<dbReference type="Pfam" id="PF01174">
    <property type="entry name" value="SNO"/>
    <property type="match status" value="1"/>
</dbReference>
<dbReference type="CDD" id="cd01749">
    <property type="entry name" value="GATase1_PB"/>
    <property type="match status" value="1"/>
</dbReference>
<dbReference type="GO" id="GO:0016829">
    <property type="term" value="F:lyase activity"/>
    <property type="evidence" value="ECO:0007669"/>
    <property type="project" value="UniProtKB-KW"/>
</dbReference>
<dbReference type="NCBIfam" id="TIGR03800">
    <property type="entry name" value="PLP_synth_Pdx2"/>
    <property type="match status" value="1"/>
</dbReference>
<comment type="catalytic activity">
    <reaction evidence="7">
        <text>L-glutamine + H2O = L-glutamate + NH4(+)</text>
        <dbReference type="Rhea" id="RHEA:15889"/>
        <dbReference type="ChEBI" id="CHEBI:15377"/>
        <dbReference type="ChEBI" id="CHEBI:28938"/>
        <dbReference type="ChEBI" id="CHEBI:29985"/>
        <dbReference type="ChEBI" id="CHEBI:58359"/>
        <dbReference type="EC" id="3.5.1.2"/>
    </reaction>
</comment>
<evidence type="ECO:0000256" key="3">
    <source>
        <dbReference type="ARBA" id="ARBA00022801"/>
    </source>
</evidence>
<feature type="binding site" evidence="9">
    <location>
        <begin position="42"/>
        <end position="44"/>
    </location>
    <ligand>
        <name>L-glutamine</name>
        <dbReference type="ChEBI" id="CHEBI:58359"/>
    </ligand>
</feature>
<dbReference type="GO" id="GO:0008614">
    <property type="term" value="P:pyridoxine metabolic process"/>
    <property type="evidence" value="ECO:0007669"/>
    <property type="project" value="TreeGrafter"/>
</dbReference>
<feature type="active site" description="Charge relay system" evidence="8">
    <location>
        <position position="159"/>
    </location>
</feature>
<dbReference type="STRING" id="29539.SAMN02745716_1563"/>
<evidence type="ECO:0000256" key="4">
    <source>
        <dbReference type="ARBA" id="ARBA00022898"/>
    </source>
</evidence>
<dbReference type="EC" id="3.5.1.2" evidence="2"/>
<evidence type="ECO:0000256" key="8">
    <source>
        <dbReference type="PIRSR" id="PIRSR005639-1"/>
    </source>
</evidence>
<feature type="active site" description="Charge relay system" evidence="8">
    <location>
        <position position="161"/>
    </location>
</feature>
<dbReference type="Proteomes" id="UP000222056">
    <property type="component" value="Unassembled WGS sequence"/>
</dbReference>
<keyword evidence="5" id="KW-0315">Glutamine amidotransferase</keyword>
<keyword evidence="3" id="KW-0378">Hydrolase</keyword>
<comment type="similarity">
    <text evidence="1">Belongs to the glutaminase PdxT/SNO family.</text>
</comment>
<dbReference type="GO" id="GO:0005829">
    <property type="term" value="C:cytosol"/>
    <property type="evidence" value="ECO:0007669"/>
    <property type="project" value="TreeGrafter"/>
</dbReference>
<keyword evidence="4" id="KW-0663">Pyridoxal phosphate</keyword>
<proteinExistence type="inferred from homology"/>
<evidence type="ECO:0000313" key="10">
    <source>
        <dbReference type="EMBL" id="SEH14210.1"/>
    </source>
</evidence>
<dbReference type="AlphaFoldDB" id="A0A1H6FVA1"/>
<evidence type="ECO:0000256" key="9">
    <source>
        <dbReference type="PIRSR" id="PIRSR005639-2"/>
    </source>
</evidence>
<dbReference type="InterPro" id="IPR021196">
    <property type="entry name" value="PdxT/SNO_CS"/>
</dbReference>
<keyword evidence="6" id="KW-0456">Lyase</keyword>
<reference evidence="11" key="1">
    <citation type="submission" date="2016-10" db="EMBL/GenBank/DDBJ databases">
        <authorList>
            <person name="Varghese N."/>
            <person name="Submissions S."/>
        </authorList>
    </citation>
    <scope>NUCLEOTIDE SEQUENCE [LARGE SCALE GENOMIC DNA]</scope>
    <source>
        <strain evidence="11">ATCC 35263</strain>
    </source>
</reference>
<evidence type="ECO:0000256" key="1">
    <source>
        <dbReference type="ARBA" id="ARBA00008345"/>
    </source>
</evidence>
<dbReference type="PROSITE" id="PS01236">
    <property type="entry name" value="PDXT_SNO_1"/>
    <property type="match status" value="1"/>
</dbReference>
<protein>
    <recommendedName>
        <fullName evidence="2">glutaminase</fullName>
        <ecNumber evidence="2">3.5.1.2</ecNumber>
    </recommendedName>
</protein>
<dbReference type="Gene3D" id="3.40.50.880">
    <property type="match status" value="1"/>
</dbReference>
<dbReference type="GO" id="GO:0004359">
    <property type="term" value="F:glutaminase activity"/>
    <property type="evidence" value="ECO:0007669"/>
    <property type="project" value="UniProtKB-EC"/>
</dbReference>
<feature type="binding site" evidence="9">
    <location>
        <begin position="123"/>
        <end position="124"/>
    </location>
    <ligand>
        <name>L-glutamine</name>
        <dbReference type="ChEBI" id="CHEBI:58359"/>
    </ligand>
</feature>
<keyword evidence="11" id="KW-1185">Reference proteome</keyword>
<evidence type="ECO:0000313" key="11">
    <source>
        <dbReference type="Proteomes" id="UP000222056"/>
    </source>
</evidence>
<dbReference type="InterPro" id="IPR002161">
    <property type="entry name" value="PdxT/SNO"/>
</dbReference>
<dbReference type="EMBL" id="FNWJ01000002">
    <property type="protein sequence ID" value="SEH14210.1"/>
    <property type="molecule type" value="Genomic_DNA"/>
</dbReference>
<dbReference type="GO" id="GO:1903600">
    <property type="term" value="C:glutaminase complex"/>
    <property type="evidence" value="ECO:0007669"/>
    <property type="project" value="TreeGrafter"/>
</dbReference>
<evidence type="ECO:0000256" key="7">
    <source>
        <dbReference type="ARBA" id="ARBA00049534"/>
    </source>
</evidence>
<name>A0A1H6FVA1_THEAL</name>
<gene>
    <name evidence="10" type="ORF">SAMN02745716_1563</name>
</gene>
<feature type="active site" description="Nucleophile" evidence="8">
    <location>
        <position position="74"/>
    </location>
</feature>